<feature type="transmembrane region" description="Helical" evidence="13">
    <location>
        <begin position="318"/>
        <end position="335"/>
    </location>
</feature>
<evidence type="ECO:0000256" key="9">
    <source>
        <dbReference type="ARBA" id="ARBA00023136"/>
    </source>
</evidence>
<keyword evidence="18" id="KW-1185">Reference proteome</keyword>
<evidence type="ECO:0000256" key="4">
    <source>
        <dbReference type="ARBA" id="ARBA00022692"/>
    </source>
</evidence>
<evidence type="ECO:0000256" key="11">
    <source>
        <dbReference type="ARBA" id="ARBA00034430"/>
    </source>
</evidence>
<dbReference type="GO" id="GO:0016020">
    <property type="term" value="C:membrane"/>
    <property type="evidence" value="ECO:0007669"/>
    <property type="project" value="UniProtKB-SubCell"/>
</dbReference>
<evidence type="ECO:0000256" key="2">
    <source>
        <dbReference type="ARBA" id="ARBA00022448"/>
    </source>
</evidence>
<reference evidence="17 18" key="1">
    <citation type="journal article" date="2014" name="Genome Biol. Evol.">
        <title>The secreted proteins of Achlya hypogyna and Thraustotheca clavata identify the ancestral oomycete secretome and reveal gene acquisitions by horizontal gene transfer.</title>
        <authorList>
            <person name="Misner I."/>
            <person name="Blouin N."/>
            <person name="Leonard G."/>
            <person name="Richards T.A."/>
            <person name="Lane C.E."/>
        </authorList>
    </citation>
    <scope>NUCLEOTIDE SEQUENCE [LARGE SCALE GENOMIC DNA]</scope>
    <source>
        <strain evidence="17 18">ATCC 48635</strain>
    </source>
</reference>
<keyword evidence="9 13" id="KW-0472">Membrane</keyword>
<sequence length="1192" mass="132979">MGEFICVAPEFVDNSKNLTSAQTLDDAATFDLITAVSAGDIPCVHTRDFVGQQLVAFAIVWGCMLLFSLLWMIASRRQNLRLQNDETGFSLALRQWARKSRFAVIMSRPVQFVASIGIFLVMVVRCQSYAVEKAYYYIGLVLYFIAFVDTIIRFFAAKRKLGYMFEFYTILDLLGLASYCCVGFAPSIVIAGKHTRTWLDLSVTRSIFVYRSYLEMERNFDKSEKGLMMARQGFKCFLLLTFAASVVFFFETTGEIGVFLENGFAHLYSCSNGTISSALTDDCSTETWSIMFAFYYTVVTLATVGYGDNSPHTVESRLLVIVFIVAGIVLFSMEVEHLVNLYKLRYIGNPPYSPKPRTQSVVIMGNPTFPQVCHLPSFSNGGLKAAQSSQRHSESCSIRTTFKAWCNATCMYAVSNVCWALTRGQAVVLGDRTTSKYVKGLIQKIETDPKFASRVTYVAGDPSRNEDLERARVKDSMAAFFLPDKLAADPVKEDAKNIMHILSTKQYAGSRFRCLAVVLKSENVRHMMAAGLDRDDIVCEDTMKLGVLAQSCVCPGFSTMIANLGSCLTLDTRRRSSKTILTKLQSALQTKQPTHHVLQSDVDAAETLYTEQLYYEGASREFYVVSLNKRYAELTFVQAAQKIFRESNGAVVLVAVEVVVDQTDDGGKDESLITGVRLVLNPGFAMELREGSRVYVIAEDSEMVAKFHICMNEEDDSAVVDAVQLDSPRASKRSRLRSDAPYSPDHAEDALRTTYRGLRSPTRLEKHKSVPTLSTTPPKPAAHNPRVLLSGESIHGDSVLSRIVTHVRMPKTDIDHRLRHLVVDDVLSLYSHRPPRVLQPPPLSVLQNPNHIVICSFLGEEALASLQWFISPLRGVFSLRHPPITILDASPVSEEWIAAISKFRDVYYVSGSPLVYRELQRAGAKSAASVVVLAKKSKGSGADAGLMETSIVDAEAIFTTMLIELNMDFTRMFTLTELTDESNSKFLNKKFVLSGFGAKTTTDTVTHDRFWEFWDTALSTTASSTSMEQAIYRMPLFMSGRLVHPQFCETVLVQSYYSQNIHRIIRQLIGGPRSTGLVVSVPLPKIYHHQDMTYGSIFRSFGASKYPGIVLGIYRKTSQEINAGTAVKELPIVLTTPRADVKMLEGDSLFVLYGWHAMEKACSKIQAAYRLHRVTKAPATKPKHIGRRKSVM</sequence>
<keyword evidence="10" id="KW-0407">Ion channel</keyword>
<dbReference type="OrthoDB" id="10035564at2759"/>
<comment type="catalytic activity">
    <reaction evidence="11">
        <text>K(+)(in) = K(+)(out)</text>
        <dbReference type="Rhea" id="RHEA:29463"/>
        <dbReference type="ChEBI" id="CHEBI:29103"/>
    </reaction>
</comment>
<keyword evidence="7 13" id="KW-1133">Transmembrane helix</keyword>
<evidence type="ECO:0000256" key="13">
    <source>
        <dbReference type="SAM" id="Phobius"/>
    </source>
</evidence>
<organism evidence="17 18">
    <name type="scientific">Achlya hypogyna</name>
    <name type="common">Oomycete</name>
    <name type="synonym">Protoachlya hypogyna</name>
    <dbReference type="NCBI Taxonomy" id="1202772"/>
    <lineage>
        <taxon>Eukaryota</taxon>
        <taxon>Sar</taxon>
        <taxon>Stramenopiles</taxon>
        <taxon>Oomycota</taxon>
        <taxon>Saprolegniomycetes</taxon>
        <taxon>Saprolegniales</taxon>
        <taxon>Achlyaceae</taxon>
        <taxon>Achlya</taxon>
    </lineage>
</organism>
<dbReference type="PANTHER" id="PTHR10027:SF10">
    <property type="entry name" value="SLOWPOKE 2, ISOFORM D"/>
    <property type="match status" value="1"/>
</dbReference>
<feature type="domain" description="RCK N-terminal" evidence="16">
    <location>
        <begin position="849"/>
        <end position="964"/>
    </location>
</feature>
<evidence type="ECO:0000256" key="1">
    <source>
        <dbReference type="ARBA" id="ARBA00004141"/>
    </source>
</evidence>
<feature type="domain" description="Potassium channel" evidence="15">
    <location>
        <begin position="276"/>
        <end position="339"/>
    </location>
</feature>
<evidence type="ECO:0000256" key="3">
    <source>
        <dbReference type="ARBA" id="ARBA00022538"/>
    </source>
</evidence>
<evidence type="ECO:0000256" key="5">
    <source>
        <dbReference type="ARBA" id="ARBA00022826"/>
    </source>
</evidence>
<comment type="subcellular location">
    <subcellularLocation>
        <location evidence="1">Membrane</location>
        <topology evidence="1">Multi-pass membrane protein</topology>
    </subcellularLocation>
</comment>
<evidence type="ECO:0000256" key="8">
    <source>
        <dbReference type="ARBA" id="ARBA00023065"/>
    </source>
</evidence>
<evidence type="ECO:0000256" key="6">
    <source>
        <dbReference type="ARBA" id="ARBA00022958"/>
    </source>
</evidence>
<feature type="transmembrane region" description="Helical" evidence="13">
    <location>
        <begin position="102"/>
        <end position="122"/>
    </location>
</feature>
<evidence type="ECO:0000256" key="12">
    <source>
        <dbReference type="SAM" id="MobiDB-lite"/>
    </source>
</evidence>
<feature type="domain" description="RCK N-terminal" evidence="16">
    <location>
        <begin position="427"/>
        <end position="508"/>
    </location>
</feature>
<dbReference type="InterPro" id="IPR047871">
    <property type="entry name" value="K_chnl_Slo-like"/>
</dbReference>
<evidence type="ECO:0000259" key="15">
    <source>
        <dbReference type="Pfam" id="PF07885"/>
    </source>
</evidence>
<feature type="transmembrane region" description="Helical" evidence="13">
    <location>
        <begin position="134"/>
        <end position="155"/>
    </location>
</feature>
<evidence type="ECO:0000256" key="10">
    <source>
        <dbReference type="ARBA" id="ARBA00023303"/>
    </source>
</evidence>
<dbReference type="Gene3D" id="3.40.50.720">
    <property type="entry name" value="NAD(P)-binding Rossmann-like Domain"/>
    <property type="match status" value="2"/>
</dbReference>
<feature type="domain" description="Calcium-activated potassium channel BK alpha subunit" evidence="14">
    <location>
        <begin position="535"/>
        <end position="656"/>
    </location>
</feature>
<dbReference type="Pfam" id="PF22614">
    <property type="entry name" value="Slo-like_RCK"/>
    <property type="match status" value="2"/>
</dbReference>
<feature type="transmembrane region" description="Helical" evidence="13">
    <location>
        <begin position="288"/>
        <end position="306"/>
    </location>
</feature>
<dbReference type="GO" id="GO:0005267">
    <property type="term" value="F:potassium channel activity"/>
    <property type="evidence" value="ECO:0007669"/>
    <property type="project" value="UniProtKB-KW"/>
</dbReference>
<dbReference type="InterPro" id="IPR013099">
    <property type="entry name" value="K_chnl_dom"/>
</dbReference>
<evidence type="ECO:0000256" key="7">
    <source>
        <dbReference type="ARBA" id="ARBA00022989"/>
    </source>
</evidence>
<keyword evidence="4 13" id="KW-0812">Transmembrane</keyword>
<evidence type="ECO:0000313" key="17">
    <source>
        <dbReference type="EMBL" id="OQR85164.1"/>
    </source>
</evidence>
<accession>A0A1V9YHF1</accession>
<dbReference type="Proteomes" id="UP000243579">
    <property type="component" value="Unassembled WGS sequence"/>
</dbReference>
<dbReference type="AlphaFoldDB" id="A0A1V9YHF1"/>
<dbReference type="InterPro" id="IPR003148">
    <property type="entry name" value="RCK_N"/>
</dbReference>
<keyword evidence="6" id="KW-0630">Potassium</keyword>
<comment type="caution">
    <text evidence="17">The sequence shown here is derived from an EMBL/GenBank/DDBJ whole genome shotgun (WGS) entry which is preliminary data.</text>
</comment>
<dbReference type="Pfam" id="PF03493">
    <property type="entry name" value="BK_channel_a"/>
    <property type="match status" value="1"/>
</dbReference>
<dbReference type="SUPFAM" id="SSF81324">
    <property type="entry name" value="Voltage-gated potassium channels"/>
    <property type="match status" value="1"/>
</dbReference>
<dbReference type="STRING" id="1202772.A0A1V9YHF1"/>
<feature type="transmembrane region" description="Helical" evidence="13">
    <location>
        <begin position="54"/>
        <end position="74"/>
    </location>
</feature>
<evidence type="ECO:0000259" key="16">
    <source>
        <dbReference type="Pfam" id="PF22614"/>
    </source>
</evidence>
<name>A0A1V9YHF1_ACHHY</name>
<keyword evidence="5" id="KW-0631">Potassium channel</keyword>
<dbReference type="Gene3D" id="1.10.287.70">
    <property type="match status" value="1"/>
</dbReference>
<dbReference type="Pfam" id="PF07885">
    <property type="entry name" value="Ion_trans_2"/>
    <property type="match status" value="1"/>
</dbReference>
<feature type="transmembrane region" description="Helical" evidence="13">
    <location>
        <begin position="234"/>
        <end position="250"/>
    </location>
</feature>
<feature type="region of interest" description="Disordered" evidence="12">
    <location>
        <begin position="730"/>
        <end position="784"/>
    </location>
</feature>
<keyword evidence="8" id="KW-0406">Ion transport</keyword>
<dbReference type="PANTHER" id="PTHR10027">
    <property type="entry name" value="CALCIUM-ACTIVATED POTASSIUM CHANNEL ALPHA CHAIN"/>
    <property type="match status" value="1"/>
</dbReference>
<gene>
    <name evidence="17" type="ORF">ACHHYP_12192</name>
</gene>
<dbReference type="EMBL" id="JNBR01001790">
    <property type="protein sequence ID" value="OQR85164.1"/>
    <property type="molecule type" value="Genomic_DNA"/>
</dbReference>
<proteinExistence type="predicted"/>
<evidence type="ECO:0000259" key="14">
    <source>
        <dbReference type="Pfam" id="PF03493"/>
    </source>
</evidence>
<dbReference type="InterPro" id="IPR003929">
    <property type="entry name" value="K_chnl_BK_asu"/>
</dbReference>
<keyword evidence="2" id="KW-0813">Transport</keyword>
<keyword evidence="3" id="KW-0633">Potassium transport</keyword>
<protein>
    <submittedName>
        <fullName evidence="17">Voltage-gated Ion Channel (VIC) Superfamily</fullName>
    </submittedName>
</protein>
<evidence type="ECO:0000313" key="18">
    <source>
        <dbReference type="Proteomes" id="UP000243579"/>
    </source>
</evidence>